<dbReference type="KEGG" id="ptm:GSPATT00012958001"/>
<evidence type="ECO:0000313" key="3">
    <source>
        <dbReference type="EMBL" id="CAK77473.1"/>
    </source>
</evidence>
<organism evidence="3 4">
    <name type="scientific">Paramecium tetraurelia</name>
    <dbReference type="NCBI Taxonomy" id="5888"/>
    <lineage>
        <taxon>Eukaryota</taxon>
        <taxon>Sar</taxon>
        <taxon>Alveolata</taxon>
        <taxon>Ciliophora</taxon>
        <taxon>Intramacronucleata</taxon>
        <taxon>Oligohymenophorea</taxon>
        <taxon>Peniculida</taxon>
        <taxon>Parameciidae</taxon>
        <taxon>Paramecium</taxon>
    </lineage>
</organism>
<feature type="compositionally biased region" description="Basic residues" evidence="2">
    <location>
        <begin position="196"/>
        <end position="224"/>
    </location>
</feature>
<gene>
    <name evidence="3" type="ORF">GSPATT00012958001</name>
</gene>
<feature type="region of interest" description="Disordered" evidence="2">
    <location>
        <begin position="170"/>
        <end position="273"/>
    </location>
</feature>
<evidence type="ECO:0000313" key="4">
    <source>
        <dbReference type="Proteomes" id="UP000000600"/>
    </source>
</evidence>
<keyword evidence="1" id="KW-0175">Coiled coil</keyword>
<dbReference type="GeneID" id="5030655"/>
<accession>A0D356</accession>
<dbReference type="HOGENOM" id="CLU_475280_0_0_1"/>
<dbReference type="AlphaFoldDB" id="A0D356"/>
<name>A0D356_PARTE</name>
<feature type="compositionally biased region" description="Basic and acidic residues" evidence="2">
    <location>
        <begin position="233"/>
        <end position="244"/>
    </location>
</feature>
<evidence type="ECO:0000256" key="1">
    <source>
        <dbReference type="SAM" id="Coils"/>
    </source>
</evidence>
<dbReference type="Proteomes" id="UP000000600">
    <property type="component" value="Unassembled WGS sequence"/>
</dbReference>
<feature type="compositionally biased region" description="Polar residues" evidence="2">
    <location>
        <begin position="247"/>
        <end position="258"/>
    </location>
</feature>
<protein>
    <submittedName>
        <fullName evidence="3">Uncharacterized protein</fullName>
    </submittedName>
</protein>
<dbReference type="OrthoDB" id="303921at2759"/>
<dbReference type="RefSeq" id="XP_001444870.1">
    <property type="nucleotide sequence ID" value="XM_001444833.1"/>
</dbReference>
<evidence type="ECO:0000256" key="2">
    <source>
        <dbReference type="SAM" id="MobiDB-lite"/>
    </source>
</evidence>
<proteinExistence type="predicted"/>
<keyword evidence="4" id="KW-1185">Reference proteome</keyword>
<sequence length="574" mass="69374">MSKTPNRLLLPELENKSFRDTKQIQDLRRKLEKQQDTIQELVNLVKESKTESYKPSFNQTIIQPKPEKDEVTLQLLEEVKTLRRQINNIEQGPKQTVQHPIIIPQYLPGPPQQQQQQQQQQVQPMMPPYMYMNPYFPMPPQFMYPYPQSSNNDEPYKRIIMELLQKNNKGNRDLNYKKRDSYSSEYTDDLYSRNNSRQHRHHSNVDRRRHPNDRYNQRRNRDRKYIKDNNQSKSRDYDGSDHHRTISRTSMNDSQMSYNSNQNRRDKRRKNQRNFTDEQILKLRRKLIGLFWYIRIGLVLRKYLKRVWLQRRQEYYETEAQQLIDKFDNEFNYKEVLILFVVECNKNKYFTKNWSFFDNKEVELKSKLIFSITTALFKKIPFMTKSTMTDEHKQFIKKISSPGGYLLPGHPQFVTDRVELRPNVTIGQISAEVSKLIQMDYVYIQILVQRVLLIYEWYSQFYKIPSYKEAMKIFVTLLHQLFIDHFINLPTYENPDSIFNQQQIVYCDFNQQNYINVATSIDSKHAKYQPTKNCCILGLGTQDEMRPLYEQPGYKEVQLQFKEYCEFFYQSLNF</sequence>
<dbReference type="EMBL" id="CT868274">
    <property type="protein sequence ID" value="CAK77473.1"/>
    <property type="molecule type" value="Genomic_DNA"/>
</dbReference>
<dbReference type="InParanoid" id="A0D356"/>
<reference evidence="3 4" key="1">
    <citation type="journal article" date="2006" name="Nature">
        <title>Global trends of whole-genome duplications revealed by the ciliate Paramecium tetraurelia.</title>
        <authorList>
            <consortium name="Genoscope"/>
            <person name="Aury J.-M."/>
            <person name="Jaillon O."/>
            <person name="Duret L."/>
            <person name="Noel B."/>
            <person name="Jubin C."/>
            <person name="Porcel B.M."/>
            <person name="Segurens B."/>
            <person name="Daubin V."/>
            <person name="Anthouard V."/>
            <person name="Aiach N."/>
            <person name="Arnaiz O."/>
            <person name="Billaut A."/>
            <person name="Beisson J."/>
            <person name="Blanc I."/>
            <person name="Bouhouche K."/>
            <person name="Camara F."/>
            <person name="Duharcourt S."/>
            <person name="Guigo R."/>
            <person name="Gogendeau D."/>
            <person name="Katinka M."/>
            <person name="Keller A.-M."/>
            <person name="Kissmehl R."/>
            <person name="Klotz C."/>
            <person name="Koll F."/>
            <person name="Le Moue A."/>
            <person name="Lepere C."/>
            <person name="Malinsky S."/>
            <person name="Nowacki M."/>
            <person name="Nowak J.K."/>
            <person name="Plattner H."/>
            <person name="Poulain J."/>
            <person name="Ruiz F."/>
            <person name="Serrano V."/>
            <person name="Zagulski M."/>
            <person name="Dessen P."/>
            <person name="Betermier M."/>
            <person name="Weissenbach J."/>
            <person name="Scarpelli C."/>
            <person name="Schachter V."/>
            <person name="Sperling L."/>
            <person name="Meyer E."/>
            <person name="Cohen J."/>
            <person name="Wincker P."/>
        </authorList>
    </citation>
    <scope>NUCLEOTIDE SEQUENCE [LARGE SCALE GENOMIC DNA]</scope>
    <source>
        <strain evidence="3 4">Stock d4-2</strain>
    </source>
</reference>
<feature type="coiled-coil region" evidence="1">
    <location>
        <begin position="24"/>
        <end position="51"/>
    </location>
</feature>
<feature type="compositionally biased region" description="Basic and acidic residues" evidence="2">
    <location>
        <begin position="170"/>
        <end position="182"/>
    </location>
</feature>
<dbReference type="OMA" id="TKNCCIL"/>